<dbReference type="RefSeq" id="WP_290284273.1">
    <property type="nucleotide sequence ID" value="NZ_JAUFQN010000019.1"/>
</dbReference>
<keyword evidence="13" id="KW-1185">Reference proteome</keyword>
<evidence type="ECO:0000259" key="11">
    <source>
        <dbReference type="Pfam" id="PF06415"/>
    </source>
</evidence>
<dbReference type="Pfam" id="PF01676">
    <property type="entry name" value="Metalloenzyme"/>
    <property type="match status" value="1"/>
</dbReference>
<dbReference type="InterPro" id="IPR017850">
    <property type="entry name" value="Alkaline_phosphatase_core_sf"/>
</dbReference>
<name>A0ABV5GD05_9FLAO</name>
<feature type="binding site" evidence="8">
    <location>
        <position position="458"/>
    </location>
    <ligand>
        <name>Mn(2+)</name>
        <dbReference type="ChEBI" id="CHEBI:29035"/>
        <label>1</label>
    </ligand>
</feature>
<protein>
    <recommendedName>
        <fullName evidence="8 9">2,3-bisphosphoglycerate-independent phosphoglycerate mutase</fullName>
        <shortName evidence="8">BPG-independent PGAM</shortName>
        <shortName evidence="8">Phosphoglyceromutase</shortName>
        <shortName evidence="8">iPGM</shortName>
        <ecNumber evidence="8 9">5.4.2.12</ecNumber>
    </recommendedName>
</protein>
<reference evidence="12 13" key="1">
    <citation type="submission" date="2024-09" db="EMBL/GenBank/DDBJ databases">
        <authorList>
            <person name="Sun Q."/>
            <person name="Mori K."/>
        </authorList>
    </citation>
    <scope>NUCLEOTIDE SEQUENCE [LARGE SCALE GENOMIC DNA]</scope>
    <source>
        <strain evidence="12 13">CECT 8460</strain>
    </source>
</reference>
<dbReference type="CDD" id="cd16010">
    <property type="entry name" value="iPGM"/>
    <property type="match status" value="1"/>
</dbReference>
<dbReference type="HAMAP" id="MF_01038">
    <property type="entry name" value="GpmI"/>
    <property type="match status" value="1"/>
</dbReference>
<keyword evidence="4 8" id="KW-0479">Metal-binding</keyword>
<feature type="active site" description="Phosphoserine intermediate" evidence="8">
    <location>
        <position position="61"/>
    </location>
</feature>
<feature type="binding site" evidence="8">
    <location>
        <position position="441"/>
    </location>
    <ligand>
        <name>Mn(2+)</name>
        <dbReference type="ChEBI" id="CHEBI:29035"/>
        <label>2</label>
    </ligand>
</feature>
<sequence>MNKKVILMILDGWGKSPDPKVSAIDNANVPFINSLYQKYPNAQLRTDGLNVGLPEGQMGNSEVGHMNLGAGRIVYQDLAKINLAVKNKTMSQEQPLIDAFNYAKSNNKAVHFLGLVSDGGVHSHTSHLRSLIDASQDFGLDRVFVHAFTDGRDVDPKSGKKYIQDLENYIQNSTVKLATVVGRYYAMDRDKRWERIKLAYDLLVNGIGKHSSNLVESIAESYANTVTDEFILPLTAVDIDDKPIATIQNDDVVIFFNFRTDRGRELTEALSQKDFHEHNMHKLNLYYVTMTNYNDTYQNVHVIYDKDNITETLGEILEKHNKTQIRIAETEKYPHVTFFFSGGREQPFHGETRILRNSPKVATYDLQPEMSAFELKDALVPELKEGKVDFVCLNFANGDMVGHTGVMAAAIKACEAVDACVKEVVEAALENNYTTIIIADHGNCETMINPDGSPNTAHTTNPVPIILVDKELKTIHDGVLGDLAPTILELMGIEKPAVMTSHSLL</sequence>
<comment type="pathway">
    <text evidence="2 8">Carbohydrate degradation; glycolysis; pyruvate from D-glyceraldehyde 3-phosphate: step 3/5.</text>
</comment>
<feature type="binding site" evidence="8">
    <location>
        <begin position="152"/>
        <end position="153"/>
    </location>
    <ligand>
        <name>substrate</name>
    </ligand>
</feature>
<feature type="binding site" evidence="8">
    <location>
        <position position="403"/>
    </location>
    <ligand>
        <name>Mn(2+)</name>
        <dbReference type="ChEBI" id="CHEBI:29035"/>
        <label>1</label>
    </ligand>
</feature>
<dbReference type="SUPFAM" id="SSF53649">
    <property type="entry name" value="Alkaline phosphatase-like"/>
    <property type="match status" value="1"/>
</dbReference>
<dbReference type="NCBIfam" id="TIGR01307">
    <property type="entry name" value="pgm_bpd_ind"/>
    <property type="match status" value="1"/>
</dbReference>
<dbReference type="Proteomes" id="UP001589576">
    <property type="component" value="Unassembled WGS sequence"/>
</dbReference>
<dbReference type="PANTHER" id="PTHR31637:SF0">
    <property type="entry name" value="2,3-BISPHOSPHOGLYCERATE-INDEPENDENT PHOSPHOGLYCERATE MUTASE"/>
    <property type="match status" value="1"/>
</dbReference>
<feature type="domain" description="BPG-independent PGAM N-terminal" evidence="11">
    <location>
        <begin position="81"/>
        <end position="294"/>
    </location>
</feature>
<dbReference type="PANTHER" id="PTHR31637">
    <property type="entry name" value="2,3-BISPHOSPHOGLYCERATE-INDEPENDENT PHOSPHOGLYCERATE MUTASE"/>
    <property type="match status" value="1"/>
</dbReference>
<keyword evidence="6 8" id="KW-0464">Manganese</keyword>
<feature type="binding site" evidence="8">
    <location>
        <position position="332"/>
    </location>
    <ligand>
        <name>substrate</name>
    </ligand>
</feature>
<accession>A0ABV5GD05</accession>
<comment type="cofactor">
    <cofactor evidence="8">
        <name>Mn(2+)</name>
        <dbReference type="ChEBI" id="CHEBI:29035"/>
    </cofactor>
    <text evidence="8">Binds 2 manganese ions per subunit.</text>
</comment>
<evidence type="ECO:0000256" key="8">
    <source>
        <dbReference type="HAMAP-Rule" id="MF_01038"/>
    </source>
</evidence>
<dbReference type="Gene3D" id="3.40.1450.10">
    <property type="entry name" value="BPG-independent phosphoglycerate mutase, domain B"/>
    <property type="match status" value="1"/>
</dbReference>
<proteinExistence type="inferred from homology"/>
<dbReference type="SUPFAM" id="SSF64158">
    <property type="entry name" value="2,3-Bisphosphoglycerate-independent phosphoglycerate mutase, substrate-binding domain"/>
    <property type="match status" value="1"/>
</dbReference>
<gene>
    <name evidence="8 12" type="primary">gpmI</name>
    <name evidence="12" type="ORF">ACFFUU_05140</name>
</gene>
<evidence type="ECO:0000259" key="10">
    <source>
        <dbReference type="Pfam" id="PF01676"/>
    </source>
</evidence>
<comment type="function">
    <text evidence="8">Catalyzes the interconversion of 2-phosphoglycerate and 3-phosphoglycerate.</text>
</comment>
<comment type="subunit">
    <text evidence="8">Monomer.</text>
</comment>
<dbReference type="EMBL" id="JBHMFB010000012">
    <property type="protein sequence ID" value="MFB9088978.1"/>
    <property type="molecule type" value="Genomic_DNA"/>
</dbReference>
<dbReference type="PIRSF" id="PIRSF001492">
    <property type="entry name" value="IPGAM"/>
    <property type="match status" value="1"/>
</dbReference>
<evidence type="ECO:0000256" key="9">
    <source>
        <dbReference type="NCBIfam" id="TIGR01307"/>
    </source>
</evidence>
<organism evidence="12 13">
    <name type="scientific">Flavobacterium paronense</name>
    <dbReference type="NCBI Taxonomy" id="1392775"/>
    <lineage>
        <taxon>Bacteria</taxon>
        <taxon>Pseudomonadati</taxon>
        <taxon>Bacteroidota</taxon>
        <taxon>Flavobacteriia</taxon>
        <taxon>Flavobacteriales</taxon>
        <taxon>Flavobacteriaceae</taxon>
        <taxon>Flavobacterium</taxon>
    </lineage>
</organism>
<dbReference type="EC" id="5.4.2.12" evidence="8 9"/>
<dbReference type="Gene3D" id="3.40.720.10">
    <property type="entry name" value="Alkaline Phosphatase, subunit A"/>
    <property type="match status" value="1"/>
</dbReference>
<dbReference type="InterPro" id="IPR005995">
    <property type="entry name" value="Pgm_bpd_ind"/>
</dbReference>
<dbReference type="GO" id="GO:0004619">
    <property type="term" value="F:phosphoglycerate mutase activity"/>
    <property type="evidence" value="ECO:0007669"/>
    <property type="project" value="UniProtKB-EC"/>
</dbReference>
<evidence type="ECO:0000256" key="1">
    <source>
        <dbReference type="ARBA" id="ARBA00000370"/>
    </source>
</evidence>
<feature type="binding site" evidence="8">
    <location>
        <begin position="259"/>
        <end position="262"/>
    </location>
    <ligand>
        <name>substrate</name>
    </ligand>
</feature>
<evidence type="ECO:0000256" key="5">
    <source>
        <dbReference type="ARBA" id="ARBA00023152"/>
    </source>
</evidence>
<evidence type="ECO:0000256" key="7">
    <source>
        <dbReference type="ARBA" id="ARBA00023235"/>
    </source>
</evidence>
<feature type="binding site" evidence="8">
    <location>
        <position position="61"/>
    </location>
    <ligand>
        <name>Mn(2+)</name>
        <dbReference type="ChEBI" id="CHEBI:29035"/>
        <label>2</label>
    </ligand>
</feature>
<evidence type="ECO:0000256" key="6">
    <source>
        <dbReference type="ARBA" id="ARBA00023211"/>
    </source>
</evidence>
<dbReference type="Pfam" id="PF06415">
    <property type="entry name" value="iPGM_N"/>
    <property type="match status" value="1"/>
</dbReference>
<evidence type="ECO:0000313" key="13">
    <source>
        <dbReference type="Proteomes" id="UP001589576"/>
    </source>
</evidence>
<dbReference type="InterPro" id="IPR036646">
    <property type="entry name" value="PGAM_B_sf"/>
</dbReference>
<dbReference type="InterPro" id="IPR006124">
    <property type="entry name" value="Metalloenzyme"/>
</dbReference>
<feature type="binding site" evidence="8">
    <location>
        <position position="440"/>
    </location>
    <ligand>
        <name>Mn(2+)</name>
        <dbReference type="ChEBI" id="CHEBI:29035"/>
        <label>2</label>
    </ligand>
</feature>
<comment type="caution">
    <text evidence="12">The sequence shown here is derived from an EMBL/GenBank/DDBJ whole genome shotgun (WGS) entry which is preliminary data.</text>
</comment>
<feature type="binding site" evidence="8">
    <location>
        <position position="183"/>
    </location>
    <ligand>
        <name>substrate</name>
    </ligand>
</feature>
<feature type="binding site" evidence="8">
    <location>
        <position position="11"/>
    </location>
    <ligand>
        <name>Mn(2+)</name>
        <dbReference type="ChEBI" id="CHEBI:29035"/>
        <label>2</label>
    </ligand>
</feature>
<keyword evidence="5 8" id="KW-0324">Glycolysis</keyword>
<keyword evidence="7 8" id="KW-0413">Isomerase</keyword>
<comment type="catalytic activity">
    <reaction evidence="1 8">
        <text>(2R)-2-phosphoglycerate = (2R)-3-phosphoglycerate</text>
        <dbReference type="Rhea" id="RHEA:15901"/>
        <dbReference type="ChEBI" id="CHEBI:58272"/>
        <dbReference type="ChEBI" id="CHEBI:58289"/>
        <dbReference type="EC" id="5.4.2.12"/>
    </reaction>
</comment>
<dbReference type="InterPro" id="IPR011258">
    <property type="entry name" value="BPG-indep_PGM_N"/>
</dbReference>
<feature type="domain" description="Metalloenzyme" evidence="10">
    <location>
        <begin position="3"/>
        <end position="495"/>
    </location>
</feature>
<feature type="binding site" evidence="8">
    <location>
        <position position="399"/>
    </location>
    <ligand>
        <name>Mn(2+)</name>
        <dbReference type="ChEBI" id="CHEBI:29035"/>
        <label>1</label>
    </ligand>
</feature>
<evidence type="ECO:0000256" key="4">
    <source>
        <dbReference type="ARBA" id="ARBA00022723"/>
    </source>
</evidence>
<comment type="similarity">
    <text evidence="3 8">Belongs to the BPG-independent phosphoglycerate mutase family.</text>
</comment>
<evidence type="ECO:0000313" key="12">
    <source>
        <dbReference type="EMBL" id="MFB9088978.1"/>
    </source>
</evidence>
<evidence type="ECO:0000256" key="2">
    <source>
        <dbReference type="ARBA" id="ARBA00004798"/>
    </source>
</evidence>
<feature type="binding site" evidence="8">
    <location>
        <position position="189"/>
    </location>
    <ligand>
        <name>substrate</name>
    </ligand>
</feature>
<evidence type="ECO:0000256" key="3">
    <source>
        <dbReference type="ARBA" id="ARBA00008819"/>
    </source>
</evidence>
<feature type="binding site" evidence="8">
    <location>
        <position position="122"/>
    </location>
    <ligand>
        <name>substrate</name>
    </ligand>
</feature>